<evidence type="ECO:0000256" key="8">
    <source>
        <dbReference type="ARBA" id="ARBA00023027"/>
    </source>
</evidence>
<comment type="subunit">
    <text evidence="2 13">Homodimer.</text>
</comment>
<dbReference type="EMBL" id="PZJJ01000006">
    <property type="protein sequence ID" value="PTL39491.1"/>
    <property type="molecule type" value="Genomic_DNA"/>
</dbReference>
<name>A0A2T4U7W8_9BACI</name>
<keyword evidence="4 13" id="KW-0479">Metal-binding</keyword>
<evidence type="ECO:0000259" key="16">
    <source>
        <dbReference type="Pfam" id="PF02540"/>
    </source>
</evidence>
<keyword evidence="3 13" id="KW-0436">Ligase</keyword>
<dbReference type="InterPro" id="IPR022310">
    <property type="entry name" value="NAD/GMP_synthase"/>
</dbReference>
<keyword evidence="5 13" id="KW-0547">Nucleotide-binding</keyword>
<comment type="function">
    <text evidence="10 13">Catalyzes the ATP-dependent amidation of deamido-NAD to form NAD. Uses ammonia as a nitrogen source.</text>
</comment>
<dbReference type="CDD" id="cd00553">
    <property type="entry name" value="NAD_synthase"/>
    <property type="match status" value="1"/>
</dbReference>
<proteinExistence type="inferred from homology"/>
<dbReference type="GO" id="GO:0004359">
    <property type="term" value="F:glutaminase activity"/>
    <property type="evidence" value="ECO:0007669"/>
    <property type="project" value="InterPro"/>
</dbReference>
<reference evidence="17 18" key="1">
    <citation type="submission" date="2018-03" db="EMBL/GenBank/DDBJ databases">
        <title>Alkalicoccus saliphilus sp. nov., isolated from a mineral pool.</title>
        <authorList>
            <person name="Zhao B."/>
        </authorList>
    </citation>
    <scope>NUCLEOTIDE SEQUENCE [LARGE SCALE GENOMIC DNA]</scope>
    <source>
        <strain evidence="17 18">6AG</strain>
    </source>
</reference>
<dbReference type="FunFam" id="3.40.50.620:FF:000015">
    <property type="entry name" value="NH(3)-dependent NAD(+) synthetase"/>
    <property type="match status" value="1"/>
</dbReference>
<accession>A0A2T4U7W8</accession>
<evidence type="ECO:0000256" key="3">
    <source>
        <dbReference type="ARBA" id="ARBA00022598"/>
    </source>
</evidence>
<feature type="binding site" evidence="13">
    <location>
        <position position="52"/>
    </location>
    <ligand>
        <name>Mg(2+)</name>
        <dbReference type="ChEBI" id="CHEBI:18420"/>
    </ligand>
</feature>
<evidence type="ECO:0000256" key="12">
    <source>
        <dbReference type="ARBA" id="ARBA00070926"/>
    </source>
</evidence>
<dbReference type="OrthoDB" id="9803818at2"/>
<evidence type="ECO:0000256" key="1">
    <source>
        <dbReference type="ARBA" id="ARBA00005859"/>
    </source>
</evidence>
<gene>
    <name evidence="13" type="primary">nadE</name>
    <name evidence="17" type="ORF">C6Y45_05460</name>
</gene>
<dbReference type="InterPro" id="IPR003694">
    <property type="entry name" value="NAD_synthase"/>
</dbReference>
<comment type="pathway">
    <text evidence="13">Cofactor biosynthesis; NAD(+) biosynthesis; NAD(+) from deamido-NAD(+) (ammonia route): step 1/1.</text>
</comment>
<keyword evidence="8 13" id="KW-0520">NAD</keyword>
<feature type="binding site" evidence="13">
    <location>
        <position position="212"/>
    </location>
    <ligand>
        <name>ATP</name>
        <dbReference type="ChEBI" id="CHEBI:30616"/>
    </ligand>
</feature>
<dbReference type="InterPro" id="IPR022926">
    <property type="entry name" value="NH(3)-dep_NAD(+)_synth"/>
</dbReference>
<dbReference type="HAMAP" id="MF_00193">
    <property type="entry name" value="NadE_ammonia_dep"/>
    <property type="match status" value="1"/>
</dbReference>
<comment type="similarity">
    <text evidence="1 13 14">Belongs to the NAD synthetase family.</text>
</comment>
<evidence type="ECO:0000256" key="7">
    <source>
        <dbReference type="ARBA" id="ARBA00022842"/>
    </source>
</evidence>
<evidence type="ECO:0000256" key="10">
    <source>
        <dbReference type="ARBA" id="ARBA00055966"/>
    </source>
</evidence>
<feature type="binding site" evidence="13">
    <location>
        <begin position="46"/>
        <end position="53"/>
    </location>
    <ligand>
        <name>ATP</name>
        <dbReference type="ChEBI" id="CHEBI:30616"/>
    </ligand>
</feature>
<evidence type="ECO:0000256" key="15">
    <source>
        <dbReference type="RuleBase" id="RU003812"/>
    </source>
</evidence>
<feature type="binding site" evidence="13">
    <location>
        <position position="161"/>
    </location>
    <ligand>
        <name>ATP</name>
        <dbReference type="ChEBI" id="CHEBI:30616"/>
    </ligand>
</feature>
<dbReference type="PANTHER" id="PTHR23090">
    <property type="entry name" value="NH 3 /GLUTAMINE-DEPENDENT NAD + SYNTHETASE"/>
    <property type="match status" value="1"/>
</dbReference>
<evidence type="ECO:0000256" key="13">
    <source>
        <dbReference type="HAMAP-Rule" id="MF_00193"/>
    </source>
</evidence>
<dbReference type="Proteomes" id="UP000240509">
    <property type="component" value="Unassembled WGS sequence"/>
</dbReference>
<organism evidence="17 18">
    <name type="scientific">Alkalicoccus saliphilus</name>
    <dbReference type="NCBI Taxonomy" id="200989"/>
    <lineage>
        <taxon>Bacteria</taxon>
        <taxon>Bacillati</taxon>
        <taxon>Bacillota</taxon>
        <taxon>Bacilli</taxon>
        <taxon>Bacillales</taxon>
        <taxon>Bacillaceae</taxon>
        <taxon>Alkalicoccus</taxon>
    </lineage>
</organism>
<keyword evidence="7 13" id="KW-0460">Magnesium</keyword>
<dbReference type="GO" id="GO:0046872">
    <property type="term" value="F:metal ion binding"/>
    <property type="evidence" value="ECO:0007669"/>
    <property type="project" value="UniProtKB-KW"/>
</dbReference>
<evidence type="ECO:0000256" key="9">
    <source>
        <dbReference type="ARBA" id="ARBA00051206"/>
    </source>
</evidence>
<comment type="catalytic activity">
    <reaction evidence="9 13 15">
        <text>deamido-NAD(+) + NH4(+) + ATP = AMP + diphosphate + NAD(+) + H(+)</text>
        <dbReference type="Rhea" id="RHEA:21188"/>
        <dbReference type="ChEBI" id="CHEBI:15378"/>
        <dbReference type="ChEBI" id="CHEBI:28938"/>
        <dbReference type="ChEBI" id="CHEBI:30616"/>
        <dbReference type="ChEBI" id="CHEBI:33019"/>
        <dbReference type="ChEBI" id="CHEBI:57540"/>
        <dbReference type="ChEBI" id="CHEBI:58437"/>
        <dbReference type="ChEBI" id="CHEBI:456215"/>
        <dbReference type="EC" id="6.3.1.5"/>
    </reaction>
</comment>
<feature type="domain" description="NAD/GMP synthase" evidence="16">
    <location>
        <begin position="24"/>
        <end position="266"/>
    </location>
</feature>
<sequence>MHNFQKEIISDLEVKPEINVEEEITQRKNFLKAYLKKSGMKGYVLGISGGQDSTLAGALIQEAINELNEEEADGSYIFCGVRLPYDVQADEDDASLAVDYIKPDKVLTVNIQSAVDASMEQFEEALGEPLSDFLKGNTKARERMKVQYDIAAHYNLLVAGTDHAAEAVTGFYTKYGDGACDIAPLFGLNKRQGKKIMEKLGAPEKLVSKVPTADLEDDQPLISDEEALGVTYKEIDQYLEGQDVSEKAKNIIESKYKQTMHKRQMPVTIYDYWWQK</sequence>
<dbReference type="Gene3D" id="3.40.50.620">
    <property type="entry name" value="HUPs"/>
    <property type="match status" value="1"/>
</dbReference>
<dbReference type="UniPathway" id="UPA00253">
    <property type="reaction ID" value="UER00333"/>
</dbReference>
<dbReference type="GO" id="GO:0009435">
    <property type="term" value="P:NAD+ biosynthetic process"/>
    <property type="evidence" value="ECO:0007669"/>
    <property type="project" value="UniProtKB-UniRule"/>
</dbReference>
<evidence type="ECO:0000256" key="6">
    <source>
        <dbReference type="ARBA" id="ARBA00022840"/>
    </source>
</evidence>
<feature type="binding site" description="in other chain" evidence="13">
    <location>
        <position position="141"/>
    </location>
    <ligand>
        <name>deamido-NAD(+)</name>
        <dbReference type="ChEBI" id="CHEBI:58437"/>
        <note>ligand shared between two neighboring subunits</note>
    </ligand>
</feature>
<feature type="binding site" evidence="13">
    <location>
        <position position="190"/>
    </location>
    <ligand>
        <name>ATP</name>
        <dbReference type="ChEBI" id="CHEBI:30616"/>
    </ligand>
</feature>
<dbReference type="SUPFAM" id="SSF52402">
    <property type="entry name" value="Adenine nucleotide alpha hydrolases-like"/>
    <property type="match status" value="1"/>
</dbReference>
<keyword evidence="6 13" id="KW-0067">ATP-binding</keyword>
<feature type="binding site" evidence="13">
    <location>
        <position position="166"/>
    </location>
    <ligand>
        <name>Mg(2+)</name>
        <dbReference type="ChEBI" id="CHEBI:18420"/>
    </ligand>
</feature>
<evidence type="ECO:0000256" key="14">
    <source>
        <dbReference type="RuleBase" id="RU003811"/>
    </source>
</evidence>
<evidence type="ECO:0000313" key="17">
    <source>
        <dbReference type="EMBL" id="PTL39491.1"/>
    </source>
</evidence>
<feature type="binding site" description="in other chain" evidence="13">
    <location>
        <position position="174"/>
    </location>
    <ligand>
        <name>deamido-NAD(+)</name>
        <dbReference type="ChEBI" id="CHEBI:58437"/>
        <note>ligand shared between two neighboring subunits</note>
    </ligand>
</feature>
<evidence type="ECO:0000256" key="2">
    <source>
        <dbReference type="ARBA" id="ARBA00011738"/>
    </source>
</evidence>
<evidence type="ECO:0000313" key="18">
    <source>
        <dbReference type="Proteomes" id="UP000240509"/>
    </source>
</evidence>
<dbReference type="NCBIfam" id="NF001979">
    <property type="entry name" value="PRK00768.1"/>
    <property type="match status" value="1"/>
</dbReference>
<dbReference type="AlphaFoldDB" id="A0A2T4U7W8"/>
<dbReference type="Pfam" id="PF02540">
    <property type="entry name" value="NAD_synthase"/>
    <property type="match status" value="1"/>
</dbReference>
<keyword evidence="18" id="KW-1185">Reference proteome</keyword>
<dbReference type="GO" id="GO:0005524">
    <property type="term" value="F:ATP binding"/>
    <property type="evidence" value="ECO:0007669"/>
    <property type="project" value="UniProtKB-UniRule"/>
</dbReference>
<dbReference type="NCBIfam" id="TIGR00552">
    <property type="entry name" value="nadE"/>
    <property type="match status" value="1"/>
</dbReference>
<protein>
    <recommendedName>
        <fullName evidence="12 13">NH(3)-dependent NAD(+) synthetase</fullName>
        <ecNumber evidence="11 13">6.3.1.5</ecNumber>
    </recommendedName>
</protein>
<dbReference type="GO" id="GO:0003952">
    <property type="term" value="F:NAD+ synthase (glutamine-hydrolyzing) activity"/>
    <property type="evidence" value="ECO:0007669"/>
    <property type="project" value="InterPro"/>
</dbReference>
<feature type="binding site" evidence="13">
    <location>
        <position position="181"/>
    </location>
    <ligand>
        <name>deamido-NAD(+)</name>
        <dbReference type="ChEBI" id="CHEBI:58437"/>
        <note>ligand shared between two neighboring subunits</note>
    </ligand>
</feature>
<dbReference type="PANTHER" id="PTHR23090:SF7">
    <property type="entry name" value="NH(3)-DEPENDENT NAD(+) SYNTHETASE"/>
    <property type="match status" value="1"/>
</dbReference>
<comment type="caution">
    <text evidence="17">The sequence shown here is derived from an EMBL/GenBank/DDBJ whole genome shotgun (WGS) entry which is preliminary data.</text>
</comment>
<evidence type="ECO:0000256" key="4">
    <source>
        <dbReference type="ARBA" id="ARBA00022723"/>
    </source>
</evidence>
<dbReference type="GO" id="GO:0008795">
    <property type="term" value="F:NAD+ synthase activity"/>
    <property type="evidence" value="ECO:0007669"/>
    <property type="project" value="UniProtKB-UniRule"/>
</dbReference>
<dbReference type="RefSeq" id="WP_107584053.1">
    <property type="nucleotide sequence ID" value="NZ_PZJJ01000006.1"/>
</dbReference>
<dbReference type="GO" id="GO:0005737">
    <property type="term" value="C:cytoplasm"/>
    <property type="evidence" value="ECO:0007669"/>
    <property type="project" value="InterPro"/>
</dbReference>
<dbReference type="InterPro" id="IPR014729">
    <property type="entry name" value="Rossmann-like_a/b/a_fold"/>
</dbReference>
<evidence type="ECO:0000256" key="5">
    <source>
        <dbReference type="ARBA" id="ARBA00022741"/>
    </source>
</evidence>
<feature type="binding site" description="in other chain" evidence="13">
    <location>
        <begin position="261"/>
        <end position="262"/>
    </location>
    <ligand>
        <name>deamido-NAD(+)</name>
        <dbReference type="ChEBI" id="CHEBI:58437"/>
        <note>ligand shared between two neighboring subunits</note>
    </ligand>
</feature>
<dbReference type="EC" id="6.3.1.5" evidence="11 13"/>
<evidence type="ECO:0000256" key="11">
    <source>
        <dbReference type="ARBA" id="ARBA00066987"/>
    </source>
</evidence>